<dbReference type="RefSeq" id="WP_105860508.1">
    <property type="nucleotide sequence ID" value="NZ_PUEJ01000001.1"/>
</dbReference>
<sequence length="253" mass="28513">MNRPAYPGVAGLSSSVFCKKEPRNTKFVFAEIVDYVLAVIRPDGEPVTFVQVGANDGERGDPISRHVIQGGWRGLLVEPVPAAMERLRAHYSTCQGLVFRGEAIWSEEGRRDFHIVRGEDVLSSFSLPTIMMHELKYDDLPGMIETVPVVTRRLDSLCRETGFEMADLLVVDVEGCDDIVLRTFDFDRHRPSAILFEHVALSAEASQAIGEFLEKLGYEIIYDRHDCLCLLGERFEPRLVEFLGRVVRAARDN</sequence>
<accession>A0A2S9QJM1</accession>
<dbReference type="OrthoDB" id="938855at2"/>
<evidence type="ECO:0000313" key="2">
    <source>
        <dbReference type="EMBL" id="PRH89545.1"/>
    </source>
</evidence>
<comment type="caution">
    <text evidence="2">The sequence shown here is derived from an EMBL/GenBank/DDBJ whole genome shotgun (WGS) entry which is preliminary data.</text>
</comment>
<dbReference type="EMBL" id="PUEJ01000001">
    <property type="protein sequence ID" value="PRH89545.1"/>
    <property type="molecule type" value="Genomic_DNA"/>
</dbReference>
<protein>
    <recommendedName>
        <fullName evidence="1">Methyltransferase FkbM domain-containing protein</fullName>
    </recommendedName>
</protein>
<reference evidence="2 3" key="1">
    <citation type="submission" date="2018-02" db="EMBL/GenBank/DDBJ databases">
        <title>Whole genome sequencing of endophytic bacterium.</title>
        <authorList>
            <person name="Eedara R."/>
            <person name="Podile A.R."/>
        </authorList>
    </citation>
    <scope>NUCLEOTIDE SEQUENCE [LARGE SCALE GENOMIC DNA]</scope>
    <source>
        <strain evidence="2 3">RP1T</strain>
    </source>
</reference>
<proteinExistence type="predicted"/>
<organism evidence="2 3">
    <name type="scientific">Labrys okinawensis</name>
    <dbReference type="NCBI Taxonomy" id="346911"/>
    <lineage>
        <taxon>Bacteria</taxon>
        <taxon>Pseudomonadati</taxon>
        <taxon>Pseudomonadota</taxon>
        <taxon>Alphaproteobacteria</taxon>
        <taxon>Hyphomicrobiales</taxon>
        <taxon>Xanthobacteraceae</taxon>
        <taxon>Labrys</taxon>
    </lineage>
</organism>
<dbReference type="Gene3D" id="3.40.50.150">
    <property type="entry name" value="Vaccinia Virus protein VP39"/>
    <property type="match status" value="1"/>
</dbReference>
<dbReference type="Pfam" id="PF05050">
    <property type="entry name" value="Methyltransf_21"/>
    <property type="match status" value="1"/>
</dbReference>
<evidence type="ECO:0000259" key="1">
    <source>
        <dbReference type="Pfam" id="PF05050"/>
    </source>
</evidence>
<gene>
    <name evidence="2" type="ORF">C5L14_02995</name>
</gene>
<dbReference type="Proteomes" id="UP000237682">
    <property type="component" value="Unassembled WGS sequence"/>
</dbReference>
<keyword evidence="3" id="KW-1185">Reference proteome</keyword>
<evidence type="ECO:0000313" key="3">
    <source>
        <dbReference type="Proteomes" id="UP000237682"/>
    </source>
</evidence>
<dbReference type="NCBIfam" id="TIGR01444">
    <property type="entry name" value="fkbM_fam"/>
    <property type="match status" value="1"/>
</dbReference>
<dbReference type="InterPro" id="IPR029063">
    <property type="entry name" value="SAM-dependent_MTases_sf"/>
</dbReference>
<dbReference type="AlphaFoldDB" id="A0A2S9QJM1"/>
<feature type="domain" description="Methyltransferase FkbM" evidence="1">
    <location>
        <begin position="51"/>
        <end position="219"/>
    </location>
</feature>
<dbReference type="InterPro" id="IPR006342">
    <property type="entry name" value="FkbM_mtfrase"/>
</dbReference>
<dbReference type="SUPFAM" id="SSF53335">
    <property type="entry name" value="S-adenosyl-L-methionine-dependent methyltransferases"/>
    <property type="match status" value="1"/>
</dbReference>
<name>A0A2S9QJM1_9HYPH</name>